<dbReference type="Gene3D" id="3.40.50.740">
    <property type="match status" value="1"/>
</dbReference>
<keyword evidence="5" id="KW-0560">Oxidoreductase</keyword>
<keyword evidence="9" id="KW-1185">Reference proteome</keyword>
<dbReference type="CDD" id="cd02793">
    <property type="entry name" value="MopB_CT_DMSOR-BSOR-TMAOR"/>
    <property type="match status" value="1"/>
</dbReference>
<dbReference type="SUPFAM" id="SSF50692">
    <property type="entry name" value="ADC-like"/>
    <property type="match status" value="1"/>
</dbReference>
<dbReference type="GO" id="GO:0009061">
    <property type="term" value="P:anaerobic respiration"/>
    <property type="evidence" value="ECO:0007669"/>
    <property type="project" value="TreeGrafter"/>
</dbReference>
<dbReference type="EMBL" id="CP058214">
    <property type="protein sequence ID" value="QPC44075.1"/>
    <property type="molecule type" value="Genomic_DNA"/>
</dbReference>
<dbReference type="InterPro" id="IPR006657">
    <property type="entry name" value="MoPterin_dinucl-bd_dom"/>
</dbReference>
<dbReference type="InterPro" id="IPR041954">
    <property type="entry name" value="CT_DMSOR/BSOR/TMAOR"/>
</dbReference>
<reference evidence="8 9" key="1">
    <citation type="submission" date="2020-06" db="EMBL/GenBank/DDBJ databases">
        <title>Genome sequence of 2 isolates from Red Sea Mangroves.</title>
        <authorList>
            <person name="Sefrji F."/>
            <person name="Michoud G."/>
            <person name="Merlino G."/>
            <person name="Daffonchio D."/>
        </authorList>
    </citation>
    <scope>NUCLEOTIDE SEQUENCE [LARGE SCALE GENOMIC DNA]</scope>
    <source>
        <strain evidence="8 9">R1DC25</strain>
    </source>
</reference>
<name>A0A7S8C630_9HYPH</name>
<dbReference type="SUPFAM" id="SSF53706">
    <property type="entry name" value="Formate dehydrogenase/DMSO reductase, domains 1-3"/>
    <property type="match status" value="1"/>
</dbReference>
<dbReference type="InterPro" id="IPR050612">
    <property type="entry name" value="Prok_Mopterin_Oxidored"/>
</dbReference>
<dbReference type="Pfam" id="PF01568">
    <property type="entry name" value="Molydop_binding"/>
    <property type="match status" value="1"/>
</dbReference>
<evidence type="ECO:0000256" key="1">
    <source>
        <dbReference type="ARBA" id="ARBA00001942"/>
    </source>
</evidence>
<evidence type="ECO:0000256" key="5">
    <source>
        <dbReference type="ARBA" id="ARBA00023002"/>
    </source>
</evidence>
<dbReference type="PROSITE" id="PS00932">
    <property type="entry name" value="MOLYBDOPTERIN_PROK_3"/>
    <property type="match status" value="1"/>
</dbReference>
<dbReference type="Gene3D" id="3.40.228.10">
    <property type="entry name" value="Dimethylsulfoxide Reductase, domain 2"/>
    <property type="match status" value="1"/>
</dbReference>
<keyword evidence="4" id="KW-0479">Metal-binding</keyword>
<dbReference type="InterPro" id="IPR009010">
    <property type="entry name" value="Asp_de-COase-like_dom_sf"/>
</dbReference>
<keyword evidence="3" id="KW-0500">Molybdenum</keyword>
<dbReference type="GO" id="GO:0043546">
    <property type="term" value="F:molybdopterin cofactor binding"/>
    <property type="evidence" value="ECO:0007669"/>
    <property type="project" value="InterPro"/>
</dbReference>
<dbReference type="Gene3D" id="3.90.55.10">
    <property type="entry name" value="Dimethylsulfoxide Reductase, domain 3"/>
    <property type="match status" value="1"/>
</dbReference>
<dbReference type="InterPro" id="IPR006655">
    <property type="entry name" value="Mopterin_OxRdtase_prok_CS"/>
</dbReference>
<accession>A0A7S8C630</accession>
<dbReference type="GO" id="GO:0009055">
    <property type="term" value="F:electron transfer activity"/>
    <property type="evidence" value="ECO:0007669"/>
    <property type="project" value="TreeGrafter"/>
</dbReference>
<dbReference type="GO" id="GO:0016491">
    <property type="term" value="F:oxidoreductase activity"/>
    <property type="evidence" value="ECO:0007669"/>
    <property type="project" value="UniProtKB-KW"/>
</dbReference>
<gene>
    <name evidence="8" type="ORF">HW532_16070</name>
</gene>
<evidence type="ECO:0000259" key="7">
    <source>
        <dbReference type="Pfam" id="PF01568"/>
    </source>
</evidence>
<evidence type="ECO:0000256" key="3">
    <source>
        <dbReference type="ARBA" id="ARBA00022505"/>
    </source>
</evidence>
<dbReference type="RefSeq" id="WP_213161438.1">
    <property type="nucleotide sequence ID" value="NZ_CP058214.1"/>
</dbReference>
<sequence>MRYTSSHWGLYEVRDTADGGVATRPLADDPDPSGIGMDLAQPGLQRLRVRRPAVRKSWLEGGPGAAPERRGHDPFVEVSWDRALDLVAQDIDRVRTDFGNEAIFAGSYGWASAGRFHHGQSQVHRFMNAVGGYVRHLNSYSLGAAHVLMAHLVAPMKELMADHTSWDVMARHTELFVTFGGVPRKNAQVSPGGVRRHLTRGGMEALRASGTRIVNIGPVGDNLDAPEAEWLPVRPNTDTAVMLALAHVLLEEGLHAQDFLKRYCVGFETFARYLTGADGGTPRTPEWAEAISGMPAGRIRSLAREMASSRTMLNMAWSLQRASHGEQPCWMLLTLAAMLGQIGLPGGGFGFGYGAVNALGSRFPLASGPVLAQGKNPVSAFIPVARIADMLLNPGAPFDYEGERHTYPDIRMVYWVGGNPYHHHQDLNRLERAWRKPETVVVHEQYWTATARRADIVLPSTTVLERNDIGFATREGHIVAMRKAMEPAGEARSDFDAFCGLADRLGVREAFAEGLDEEGWLRRMYEESREKAGRAGNRLPDFDTFWEQGLIAFDEANEPVVMLEAFRADPDAAPLKTPSGRIEIFSDTIAGFDLEDCPGHAVWLEPHEWLGMEGIGEDGLHMLSDQPVRRLHSQLDASEHSRAGKVGGREQVAINPRDAARRGIGEGDVVELSNARGRLLAAARLSDAVMPGVVRLSTGAWYDPDETGRDKHGNPNVLTLDVGTSRFAQGCAAQTCIVQLSGPITDAPPVTAFDLPRFER</sequence>
<feature type="domain" description="Molybdopterin dinucleotide-binding" evidence="7">
    <location>
        <begin position="620"/>
        <end position="736"/>
    </location>
</feature>
<dbReference type="Pfam" id="PF00384">
    <property type="entry name" value="Molybdopterin"/>
    <property type="match status" value="1"/>
</dbReference>
<dbReference type="PROSITE" id="PS00490">
    <property type="entry name" value="MOLYBDOPTERIN_PROK_2"/>
    <property type="match status" value="1"/>
</dbReference>
<dbReference type="GO" id="GO:0030288">
    <property type="term" value="C:outer membrane-bounded periplasmic space"/>
    <property type="evidence" value="ECO:0007669"/>
    <property type="project" value="TreeGrafter"/>
</dbReference>
<evidence type="ECO:0000256" key="2">
    <source>
        <dbReference type="ARBA" id="ARBA00010312"/>
    </source>
</evidence>
<feature type="domain" description="Molybdopterin oxidoreductase" evidence="6">
    <location>
        <begin position="48"/>
        <end position="503"/>
    </location>
</feature>
<proteinExistence type="inferred from homology"/>
<dbReference type="AlphaFoldDB" id="A0A7S8C630"/>
<dbReference type="InterPro" id="IPR006656">
    <property type="entry name" value="Mopterin_OxRdtase"/>
</dbReference>
<dbReference type="Gene3D" id="2.40.40.20">
    <property type="match status" value="1"/>
</dbReference>
<comment type="similarity">
    <text evidence="2">Belongs to the prokaryotic molybdopterin-containing oxidoreductase family.</text>
</comment>
<protein>
    <submittedName>
        <fullName evidence="8">Molybdopterin-dependent oxidoreductase</fullName>
    </submittedName>
</protein>
<dbReference type="KEGG" id="kmn:HW532_16070"/>
<organism evidence="8 9">
    <name type="scientific">Kaustia mangrovi</name>
    <dbReference type="NCBI Taxonomy" id="2593653"/>
    <lineage>
        <taxon>Bacteria</taxon>
        <taxon>Pseudomonadati</taxon>
        <taxon>Pseudomonadota</taxon>
        <taxon>Alphaproteobacteria</taxon>
        <taxon>Hyphomicrobiales</taxon>
        <taxon>Parvibaculaceae</taxon>
        <taxon>Kaustia</taxon>
    </lineage>
</organism>
<dbReference type="GO" id="GO:0030151">
    <property type="term" value="F:molybdenum ion binding"/>
    <property type="evidence" value="ECO:0007669"/>
    <property type="project" value="TreeGrafter"/>
</dbReference>
<comment type="cofactor">
    <cofactor evidence="1">
        <name>Mo-bis(molybdopterin guanine dinucleotide)</name>
        <dbReference type="ChEBI" id="CHEBI:60539"/>
    </cofactor>
</comment>
<evidence type="ECO:0000256" key="4">
    <source>
        <dbReference type="ARBA" id="ARBA00022723"/>
    </source>
</evidence>
<dbReference type="Proteomes" id="UP000593594">
    <property type="component" value="Chromosome"/>
</dbReference>
<dbReference type="PANTHER" id="PTHR43742:SF10">
    <property type="entry name" value="TRIMETHYLAMINE-N-OXIDE REDUCTASE 2"/>
    <property type="match status" value="1"/>
</dbReference>
<evidence type="ECO:0000313" key="8">
    <source>
        <dbReference type="EMBL" id="QPC44075.1"/>
    </source>
</evidence>
<evidence type="ECO:0000313" key="9">
    <source>
        <dbReference type="Proteomes" id="UP000593594"/>
    </source>
</evidence>
<dbReference type="PANTHER" id="PTHR43742">
    <property type="entry name" value="TRIMETHYLAMINE-N-OXIDE REDUCTASE"/>
    <property type="match status" value="1"/>
</dbReference>
<dbReference type="CDD" id="cd02769">
    <property type="entry name" value="MopB_DMSOR-BSOR-TMAOR"/>
    <property type="match status" value="1"/>
</dbReference>
<evidence type="ECO:0000259" key="6">
    <source>
        <dbReference type="Pfam" id="PF00384"/>
    </source>
</evidence>